<protein>
    <submittedName>
        <fullName evidence="4">TetR/AcrR family transcriptional regulator</fullName>
    </submittedName>
</protein>
<evidence type="ECO:0000256" key="2">
    <source>
        <dbReference type="PROSITE-ProRule" id="PRU00335"/>
    </source>
</evidence>
<sequence length="234" mass="26859">MAIQVRIIPAPQLSLRDPQDTELGRRILTHSIILLDELGLEAFTFKKLAVELGSAEASIYRYFNSKHQLLLYLVSWYWDWVHYLVKQSAVGKSSPEDRLQAAITSLTQPFVANPAVPYIDERLLHRIVINEGSKAYHTKDVDQENRKGLFLGYKSLCEEICAIILEIAPTFPYPRALATSLFEMAHNHPYFAEHLPRLTDIGRTSELSEELRTMLWFWVTNLLNTHSQPAPQID</sequence>
<keyword evidence="5" id="KW-1185">Reference proteome</keyword>
<dbReference type="PROSITE" id="PS50977">
    <property type="entry name" value="HTH_TETR_2"/>
    <property type="match status" value="1"/>
</dbReference>
<reference evidence="4" key="1">
    <citation type="submission" date="2020-08" db="EMBL/GenBank/DDBJ databases">
        <title>Lewinella bacteria from marine environments.</title>
        <authorList>
            <person name="Zhong Y."/>
        </authorList>
    </citation>
    <scope>NUCLEOTIDE SEQUENCE</scope>
    <source>
        <strain evidence="4">KCTC 42187</strain>
    </source>
</reference>
<evidence type="ECO:0000259" key="3">
    <source>
        <dbReference type="PROSITE" id="PS50977"/>
    </source>
</evidence>
<dbReference type="AlphaFoldDB" id="A0A923PJN3"/>
<evidence type="ECO:0000313" key="5">
    <source>
        <dbReference type="Proteomes" id="UP000650081"/>
    </source>
</evidence>
<organism evidence="4 5">
    <name type="scientific">Neolewinella lacunae</name>
    <dbReference type="NCBI Taxonomy" id="1517758"/>
    <lineage>
        <taxon>Bacteria</taxon>
        <taxon>Pseudomonadati</taxon>
        <taxon>Bacteroidota</taxon>
        <taxon>Saprospiria</taxon>
        <taxon>Saprospirales</taxon>
        <taxon>Lewinellaceae</taxon>
        <taxon>Neolewinella</taxon>
    </lineage>
</organism>
<name>A0A923PJN3_9BACT</name>
<dbReference type="Proteomes" id="UP000650081">
    <property type="component" value="Unassembled WGS sequence"/>
</dbReference>
<proteinExistence type="predicted"/>
<keyword evidence="1 2" id="KW-0238">DNA-binding</keyword>
<dbReference type="SUPFAM" id="SSF46689">
    <property type="entry name" value="Homeodomain-like"/>
    <property type="match status" value="1"/>
</dbReference>
<feature type="DNA-binding region" description="H-T-H motif" evidence="2">
    <location>
        <begin position="44"/>
        <end position="63"/>
    </location>
</feature>
<feature type="domain" description="HTH tetR-type" evidence="3">
    <location>
        <begin position="21"/>
        <end position="81"/>
    </location>
</feature>
<dbReference type="RefSeq" id="WP_187466629.1">
    <property type="nucleotide sequence ID" value="NZ_JACSIT010000100.1"/>
</dbReference>
<evidence type="ECO:0000313" key="4">
    <source>
        <dbReference type="EMBL" id="MBC6994559.1"/>
    </source>
</evidence>
<accession>A0A923PJN3</accession>
<dbReference type="EMBL" id="JACSIT010000100">
    <property type="protein sequence ID" value="MBC6994559.1"/>
    <property type="molecule type" value="Genomic_DNA"/>
</dbReference>
<dbReference type="Pfam" id="PF00440">
    <property type="entry name" value="TetR_N"/>
    <property type="match status" value="1"/>
</dbReference>
<dbReference type="InterPro" id="IPR009057">
    <property type="entry name" value="Homeodomain-like_sf"/>
</dbReference>
<dbReference type="Gene3D" id="1.10.357.10">
    <property type="entry name" value="Tetracycline Repressor, domain 2"/>
    <property type="match status" value="1"/>
</dbReference>
<evidence type="ECO:0000256" key="1">
    <source>
        <dbReference type="ARBA" id="ARBA00023125"/>
    </source>
</evidence>
<gene>
    <name evidence="4" type="ORF">H9S92_10310</name>
</gene>
<dbReference type="GO" id="GO:0003677">
    <property type="term" value="F:DNA binding"/>
    <property type="evidence" value="ECO:0007669"/>
    <property type="project" value="UniProtKB-UniRule"/>
</dbReference>
<dbReference type="InterPro" id="IPR001647">
    <property type="entry name" value="HTH_TetR"/>
</dbReference>
<comment type="caution">
    <text evidence="4">The sequence shown here is derived from an EMBL/GenBank/DDBJ whole genome shotgun (WGS) entry which is preliminary data.</text>
</comment>